<dbReference type="InterPro" id="IPR011040">
    <property type="entry name" value="Sialidase"/>
</dbReference>
<feature type="region of interest" description="Disordered" evidence="1">
    <location>
        <begin position="70"/>
        <end position="98"/>
    </location>
</feature>
<evidence type="ECO:0000313" key="6">
    <source>
        <dbReference type="Proteomes" id="UP000007350"/>
    </source>
</evidence>
<dbReference type="EMBL" id="AHKC01013389">
    <property type="protein sequence ID" value="EKF29368.1"/>
    <property type="molecule type" value="Genomic_DNA"/>
</dbReference>
<keyword evidence="2" id="KW-0812">Transmembrane</keyword>
<feature type="signal peptide" evidence="3">
    <location>
        <begin position="1"/>
        <end position="27"/>
    </location>
</feature>
<keyword evidence="2" id="KW-0472">Membrane</keyword>
<feature type="non-terminal residue" evidence="5">
    <location>
        <position position="330"/>
    </location>
</feature>
<keyword evidence="6" id="KW-1185">Reference proteome</keyword>
<dbReference type="Proteomes" id="UP000007350">
    <property type="component" value="Unassembled WGS sequence"/>
</dbReference>
<reference evidence="5 6" key="1">
    <citation type="journal article" date="2012" name="BMC Genomics">
        <title>Comparative genomic analysis of human infective Trypanosoma cruzi lineages with the bat-restricted subspecies T. cruzi marinkellei.</title>
        <authorList>
            <person name="Franzen O."/>
            <person name="Talavera-Lopez C."/>
            <person name="Ochaya S."/>
            <person name="Butler C.E."/>
            <person name="Messenger L.A."/>
            <person name="Lewis M.D."/>
            <person name="Llewellyn M.S."/>
            <person name="Marinkelle C.J."/>
            <person name="Tyler K.M."/>
            <person name="Miles M.A."/>
            <person name="Andersson B."/>
        </authorList>
    </citation>
    <scope>NUCLEOTIDE SEQUENCE [LARGE SCALE GENOMIC DNA]</scope>
    <source>
        <strain evidence="5 6">B7</strain>
    </source>
</reference>
<feature type="transmembrane region" description="Helical" evidence="2">
    <location>
        <begin position="104"/>
        <end position="128"/>
    </location>
</feature>
<dbReference type="Pfam" id="PF13859">
    <property type="entry name" value="BNR_3"/>
    <property type="match status" value="1"/>
</dbReference>
<feature type="chain" id="PRO_5003863350" evidence="3">
    <location>
        <begin position="28"/>
        <end position="330"/>
    </location>
</feature>
<sequence>MMMPLTVDGWPCSLFYSFFLFFSLTHALERRKTNAIIATVKFEGSERTNTHTHRPHTHICMLSRVAAVKAPRTHNRRRVTGSSGRRREGGESERQRPNMSQHHFYSAVLLLLLLVMMCCGTGGAAAAGEVASPPGSAKGEFFVWRDKKNEENVDPLCVPSLLKVGNDVFAVAQAKCWEKGAGDDFNGIASELLTLSDGTSKALDKAQLKTEVLEECSTNGGNCPSQPVGAADSQCKTKARVIRPTTVVRGSDIYMLAGNYIIESNPPCAVGNSKPFPFELLLVKGNISVENGNNRIYWNDTYVIPWGSNREKLQSFKSVIGGGGSGVKIE</sequence>
<feature type="compositionally biased region" description="Basic and acidic residues" evidence="1">
    <location>
        <begin position="85"/>
        <end position="96"/>
    </location>
</feature>
<accession>K2M300</accession>
<gene>
    <name evidence="5" type="ORF">MOQ_006851</name>
</gene>
<dbReference type="Gene3D" id="2.120.10.10">
    <property type="match status" value="1"/>
</dbReference>
<evidence type="ECO:0000256" key="1">
    <source>
        <dbReference type="SAM" id="MobiDB-lite"/>
    </source>
</evidence>
<dbReference type="SUPFAM" id="SSF50939">
    <property type="entry name" value="Sialidases"/>
    <property type="match status" value="1"/>
</dbReference>
<protein>
    <submittedName>
        <fullName evidence="5">Trans-sialidase, putative</fullName>
    </submittedName>
</protein>
<keyword evidence="2" id="KW-1133">Transmembrane helix</keyword>
<dbReference type="AlphaFoldDB" id="K2M300"/>
<feature type="domain" description="Sialidase" evidence="4">
    <location>
        <begin position="158"/>
        <end position="330"/>
    </location>
</feature>
<name>K2M300_TRYCR</name>
<dbReference type="InterPro" id="IPR036278">
    <property type="entry name" value="Sialidase_sf"/>
</dbReference>
<keyword evidence="3" id="KW-0732">Signal</keyword>
<evidence type="ECO:0000259" key="4">
    <source>
        <dbReference type="Pfam" id="PF13859"/>
    </source>
</evidence>
<proteinExistence type="predicted"/>
<comment type="caution">
    <text evidence="5">The sequence shown here is derived from an EMBL/GenBank/DDBJ whole genome shotgun (WGS) entry which is preliminary data.</text>
</comment>
<organism evidence="5 6">
    <name type="scientific">Trypanosoma cruzi marinkellei</name>
    <dbReference type="NCBI Taxonomy" id="85056"/>
    <lineage>
        <taxon>Eukaryota</taxon>
        <taxon>Discoba</taxon>
        <taxon>Euglenozoa</taxon>
        <taxon>Kinetoplastea</taxon>
        <taxon>Metakinetoplastina</taxon>
        <taxon>Trypanosomatida</taxon>
        <taxon>Trypanosomatidae</taxon>
        <taxon>Trypanosoma</taxon>
        <taxon>Schizotrypanum</taxon>
    </lineage>
</organism>
<evidence type="ECO:0000256" key="3">
    <source>
        <dbReference type="SAM" id="SignalP"/>
    </source>
</evidence>
<evidence type="ECO:0000313" key="5">
    <source>
        <dbReference type="EMBL" id="EKF29368.1"/>
    </source>
</evidence>
<evidence type="ECO:0000256" key="2">
    <source>
        <dbReference type="SAM" id="Phobius"/>
    </source>
</evidence>